<sequence>MAYRLAYAGQAESARRQMAAARRRRFDAEMGRTIGREPYAHGSTPIKGERDYREATVAGAIVVYYVSAGVLTLTAVQLIAA</sequence>
<keyword evidence="3" id="KW-1185">Reference proteome</keyword>
<keyword evidence="1" id="KW-0472">Membrane</keyword>
<dbReference type="RefSeq" id="WP_086157239.1">
    <property type="nucleotide sequence ID" value="NZ_CP021121.1"/>
</dbReference>
<gene>
    <name evidence="2" type="ORF">CAG99_01710</name>
</gene>
<reference evidence="2 3" key="1">
    <citation type="submission" date="2017-05" db="EMBL/GenBank/DDBJ databases">
        <title>Complete genome sequence of Streptomyces sp. SCSIO 03032 revealed the diverse biosynthetic pathways for its bioactive secondary metabolites.</title>
        <authorList>
            <person name="Ma L."/>
            <person name="Zhu Y."/>
            <person name="Zhang W."/>
            <person name="Zhang G."/>
            <person name="Tian X."/>
            <person name="Zhang S."/>
            <person name="Zhang C."/>
        </authorList>
    </citation>
    <scope>NUCLEOTIDE SEQUENCE [LARGE SCALE GENOMIC DNA]</scope>
    <source>
        <strain evidence="2 3">SCSIO 03032</strain>
    </source>
</reference>
<dbReference type="Proteomes" id="UP000194218">
    <property type="component" value="Chromosome"/>
</dbReference>
<dbReference type="AlphaFoldDB" id="A0A1W7CSJ0"/>
<keyword evidence="1" id="KW-1133">Transmembrane helix</keyword>
<dbReference type="EMBL" id="CP021121">
    <property type="protein sequence ID" value="ARQ67715.1"/>
    <property type="molecule type" value="Genomic_DNA"/>
</dbReference>
<dbReference type="KEGG" id="smao:CAG99_01710"/>
<proteinExistence type="predicted"/>
<evidence type="ECO:0000256" key="1">
    <source>
        <dbReference type="SAM" id="Phobius"/>
    </source>
</evidence>
<dbReference type="OrthoDB" id="4350849at2"/>
<evidence type="ECO:0000313" key="2">
    <source>
        <dbReference type="EMBL" id="ARQ67715.1"/>
    </source>
</evidence>
<accession>A0A1W7CSJ0</accession>
<protein>
    <submittedName>
        <fullName evidence="2">Uncharacterized protein</fullName>
    </submittedName>
</protein>
<evidence type="ECO:0000313" key="3">
    <source>
        <dbReference type="Proteomes" id="UP000194218"/>
    </source>
</evidence>
<feature type="transmembrane region" description="Helical" evidence="1">
    <location>
        <begin position="57"/>
        <end position="80"/>
    </location>
</feature>
<keyword evidence="1" id="KW-0812">Transmembrane</keyword>
<name>A0A1W7CSJ0_9ACTN</name>
<organism evidence="2 3">
    <name type="scientific">Streptomyces marincola</name>
    <dbReference type="NCBI Taxonomy" id="2878388"/>
    <lineage>
        <taxon>Bacteria</taxon>
        <taxon>Bacillati</taxon>
        <taxon>Actinomycetota</taxon>
        <taxon>Actinomycetes</taxon>
        <taxon>Kitasatosporales</taxon>
        <taxon>Streptomycetaceae</taxon>
        <taxon>Streptomyces</taxon>
    </lineage>
</organism>